<evidence type="ECO:0000313" key="2">
    <source>
        <dbReference type="EMBL" id="SDK07766.1"/>
    </source>
</evidence>
<sequence>MLHFALLFPLVVVVAMIALAVARRGPFRALHISSAAAASAEATNRRLRLRLRNVGAIAATVACATLLTVAGLIGSITTERQEPLDALHLLLLTPILTAVTAVAFFAFLPAFPEESASRTADLTRRTPLTFGPRSVFVAPVAAAALLAFLIVLLGAVADPDGRMLSYSPDVAKMGGGGGTFPGLVYGIPLLVGMVLLAGVLIVALKRIASAPRPTDASLREADSTVRLLGIRVVTKTATSALLVTAGSLCILAGNTAESINRGTSVDGRGNPIPADATMQAIGTLGTIALWLGVALVAAAIAFVVGAIGDATRKPFEIAPVAEVLA</sequence>
<dbReference type="STRING" id="386301.SAMN05216282_102334"/>
<accession>A0A1G8YYA4</accession>
<keyword evidence="1" id="KW-0812">Transmembrane</keyword>
<feature type="transmembrane region" description="Helical" evidence="1">
    <location>
        <begin position="6"/>
        <end position="22"/>
    </location>
</feature>
<feature type="transmembrane region" description="Helical" evidence="1">
    <location>
        <begin position="86"/>
        <end position="108"/>
    </location>
</feature>
<feature type="transmembrane region" description="Helical" evidence="1">
    <location>
        <begin position="134"/>
        <end position="157"/>
    </location>
</feature>
<keyword evidence="1" id="KW-1133">Transmembrane helix</keyword>
<evidence type="ECO:0000313" key="3">
    <source>
        <dbReference type="Proteomes" id="UP000198701"/>
    </source>
</evidence>
<gene>
    <name evidence="2" type="ORF">SAMN05216282_102334</name>
</gene>
<dbReference type="OrthoDB" id="3230271at2"/>
<reference evidence="2 3" key="1">
    <citation type="submission" date="2016-10" db="EMBL/GenBank/DDBJ databases">
        <authorList>
            <person name="de Groot N.N."/>
        </authorList>
    </citation>
    <scope>NUCLEOTIDE SEQUENCE [LARGE SCALE GENOMIC DNA]</scope>
    <source>
        <strain evidence="2 3">CGMCC 1.5382</strain>
    </source>
</reference>
<organism evidence="2 3">
    <name type="scientific">Cryobacterium psychrotolerans</name>
    <dbReference type="NCBI Taxonomy" id="386301"/>
    <lineage>
        <taxon>Bacteria</taxon>
        <taxon>Bacillati</taxon>
        <taxon>Actinomycetota</taxon>
        <taxon>Actinomycetes</taxon>
        <taxon>Micrococcales</taxon>
        <taxon>Microbacteriaceae</taxon>
        <taxon>Cryobacterium</taxon>
    </lineage>
</organism>
<dbReference type="AlphaFoldDB" id="A0A1G8YYA4"/>
<feature type="transmembrane region" description="Helical" evidence="1">
    <location>
        <begin position="54"/>
        <end position="74"/>
    </location>
</feature>
<feature type="transmembrane region" description="Helical" evidence="1">
    <location>
        <begin position="287"/>
        <end position="307"/>
    </location>
</feature>
<evidence type="ECO:0000256" key="1">
    <source>
        <dbReference type="SAM" id="Phobius"/>
    </source>
</evidence>
<dbReference type="Proteomes" id="UP000198701">
    <property type="component" value="Unassembled WGS sequence"/>
</dbReference>
<name>A0A1G8YYA4_9MICO</name>
<feature type="transmembrane region" description="Helical" evidence="1">
    <location>
        <begin position="183"/>
        <end position="204"/>
    </location>
</feature>
<dbReference type="RefSeq" id="WP_134575266.1">
    <property type="nucleotide sequence ID" value="NZ_FNFU01000002.1"/>
</dbReference>
<protein>
    <submittedName>
        <fullName evidence="2">Uncharacterized protein</fullName>
    </submittedName>
</protein>
<proteinExistence type="predicted"/>
<keyword evidence="3" id="KW-1185">Reference proteome</keyword>
<keyword evidence="1" id="KW-0472">Membrane</keyword>
<dbReference type="EMBL" id="FNFU01000002">
    <property type="protein sequence ID" value="SDK07766.1"/>
    <property type="molecule type" value="Genomic_DNA"/>
</dbReference>